<accession>A0A4E0PVK1</accession>
<organism evidence="1 2">
    <name type="scientific">Methanolobus halotolerans</name>
    <dbReference type="NCBI Taxonomy" id="2052935"/>
    <lineage>
        <taxon>Archaea</taxon>
        <taxon>Methanobacteriati</taxon>
        <taxon>Methanobacteriota</taxon>
        <taxon>Stenosarchaea group</taxon>
        <taxon>Methanomicrobia</taxon>
        <taxon>Methanosarcinales</taxon>
        <taxon>Methanosarcinaceae</taxon>
        <taxon>Methanolobus</taxon>
    </lineage>
</organism>
<proteinExistence type="predicted"/>
<dbReference type="RefSeq" id="WP_135390162.1">
    <property type="nucleotide sequence ID" value="NZ_PGGK01000011.1"/>
</dbReference>
<keyword evidence="2" id="KW-1185">Reference proteome</keyword>
<protein>
    <submittedName>
        <fullName evidence="1">Uncharacterized protein</fullName>
    </submittedName>
</protein>
<evidence type="ECO:0000313" key="1">
    <source>
        <dbReference type="EMBL" id="TGC08134.1"/>
    </source>
</evidence>
<dbReference type="EMBL" id="PGGK01000011">
    <property type="protein sequence ID" value="TGC08134.1"/>
    <property type="molecule type" value="Genomic_DNA"/>
</dbReference>
<gene>
    <name evidence="1" type="ORF">CUN85_09940</name>
</gene>
<reference evidence="1 2" key="1">
    <citation type="submission" date="2017-11" db="EMBL/GenBank/DDBJ databases">
        <title>Isolation and Characterization of Methanogenic Archaea from Saline Meromictic Lake at Siberia.</title>
        <authorList>
            <person name="Shen Y."/>
            <person name="Huang H.-H."/>
            <person name="Lai M.-C."/>
            <person name="Chen S.-C."/>
        </authorList>
    </citation>
    <scope>NUCLEOTIDE SEQUENCE [LARGE SCALE GENOMIC DNA]</scope>
    <source>
        <strain evidence="1 2">SY-01</strain>
    </source>
</reference>
<sequence length="218" mass="24053">MTIGKITSSQQDLVYVKVRPETGVELETRIGGMQADISSEGTLGQEFTAAHYFGRIKIAVKSTGTSSLVARLYDSHQKQVKYHETVFREVGQDKVLHWAFDPLPPSMYYWELEVWSGASLFKLYGYTGSTYGGCYKDGVLLSGTDLMSKVVYCEDTEVERPVAVVGDTVDSGVTTVKTGSPLGQIMVGVVEKNISRELDELNNGGMIMTGSWFMEMDD</sequence>
<dbReference type="Proteomes" id="UP000297295">
    <property type="component" value="Unassembled WGS sequence"/>
</dbReference>
<dbReference type="OrthoDB" id="140817at2157"/>
<evidence type="ECO:0000313" key="2">
    <source>
        <dbReference type="Proteomes" id="UP000297295"/>
    </source>
</evidence>
<dbReference type="AlphaFoldDB" id="A0A4E0PVK1"/>
<name>A0A4E0PVK1_9EURY</name>
<comment type="caution">
    <text evidence="1">The sequence shown here is derived from an EMBL/GenBank/DDBJ whole genome shotgun (WGS) entry which is preliminary data.</text>
</comment>